<keyword evidence="2" id="KW-1185">Reference proteome</keyword>
<proteinExistence type="predicted"/>
<dbReference type="EMBL" id="QTSX02007444">
    <property type="protein sequence ID" value="KAJ9048320.1"/>
    <property type="molecule type" value="Genomic_DNA"/>
</dbReference>
<organism evidence="1 2">
    <name type="scientific">Entomophthora muscae</name>
    <dbReference type="NCBI Taxonomy" id="34485"/>
    <lineage>
        <taxon>Eukaryota</taxon>
        <taxon>Fungi</taxon>
        <taxon>Fungi incertae sedis</taxon>
        <taxon>Zoopagomycota</taxon>
        <taxon>Entomophthoromycotina</taxon>
        <taxon>Entomophthoromycetes</taxon>
        <taxon>Entomophthorales</taxon>
        <taxon>Entomophthoraceae</taxon>
        <taxon>Entomophthora</taxon>
    </lineage>
</organism>
<accession>A0ACC2RE24</accession>
<gene>
    <name evidence="1" type="ORF">DSO57_1036297</name>
</gene>
<reference evidence="1" key="1">
    <citation type="submission" date="2022-04" db="EMBL/GenBank/DDBJ databases">
        <title>Genome of the entomopathogenic fungus Entomophthora muscae.</title>
        <authorList>
            <person name="Elya C."/>
            <person name="Lovett B.R."/>
            <person name="Lee E."/>
            <person name="Macias A.M."/>
            <person name="Hajek A.E."/>
            <person name="De Bivort B.L."/>
            <person name="Kasson M.T."/>
            <person name="De Fine Licht H.H."/>
            <person name="Stajich J.E."/>
        </authorList>
    </citation>
    <scope>NUCLEOTIDE SEQUENCE</scope>
    <source>
        <strain evidence="1">Berkeley</strain>
    </source>
</reference>
<evidence type="ECO:0000313" key="1">
    <source>
        <dbReference type="EMBL" id="KAJ9048320.1"/>
    </source>
</evidence>
<dbReference type="Proteomes" id="UP001165960">
    <property type="component" value="Unassembled WGS sequence"/>
</dbReference>
<evidence type="ECO:0000313" key="2">
    <source>
        <dbReference type="Proteomes" id="UP001165960"/>
    </source>
</evidence>
<comment type="caution">
    <text evidence="1">The sequence shown here is derived from an EMBL/GenBank/DDBJ whole genome shotgun (WGS) entry which is preliminary data.</text>
</comment>
<sequence>MVLTTGSVSPLVIPFATTFLSPLPPPIQEPTPPEITSPPIEEGIADPPIVPIVLNLGNDPCLVAYPLGTPDLEQVMAVVMNFGIKISHYDMLLANSIHICNIIDAINWAQPIFSLLILLHHHTLHAKLPWKGWFNFDPIFSTSRDTAVFVILFLDNTTATLGSWGHHPVGHGRKSS</sequence>
<protein>
    <submittedName>
        <fullName evidence="1">Uncharacterized protein</fullName>
    </submittedName>
</protein>
<name>A0ACC2RE24_9FUNG</name>